<dbReference type="STRING" id="526221.C9SB81"/>
<evidence type="ECO:0000313" key="1">
    <source>
        <dbReference type="EMBL" id="EEY15631.1"/>
    </source>
</evidence>
<dbReference type="AlphaFoldDB" id="C9SB81"/>
<dbReference type="Proteomes" id="UP000008698">
    <property type="component" value="Unassembled WGS sequence"/>
</dbReference>
<dbReference type="eggNOG" id="ENOG502RN8G">
    <property type="taxonomic scope" value="Eukaryota"/>
</dbReference>
<name>C9SB81_VERA1</name>
<dbReference type="EMBL" id="DS985215">
    <property type="protein sequence ID" value="EEY15631.1"/>
    <property type="molecule type" value="Genomic_DNA"/>
</dbReference>
<keyword evidence="2" id="KW-1185">Reference proteome</keyword>
<sequence length="113" mass="11977">MFHSAESGSKHVEAINLAAAGDVDSGAARTSSDEATALLETLFACIAKLDQHSRASVLLKLRLRINELDAETGLDQSATNALESSSRDTTQSLVSEIETAVQHTETTPAAPRR</sequence>
<dbReference type="OrthoDB" id="10396596at2759"/>
<accession>C9SB81</accession>
<dbReference type="HOGENOM" id="CLU_2135446_0_0_1"/>
<protein>
    <submittedName>
        <fullName evidence="1">Predicted protein</fullName>
    </submittedName>
</protein>
<organism evidence="2">
    <name type="scientific">Verticillium alfalfae (strain VaMs.102 / ATCC MYA-4576 / FGSC 10136)</name>
    <name type="common">Verticillium wilt of alfalfa</name>
    <name type="synonym">Verticillium albo-atrum</name>
    <dbReference type="NCBI Taxonomy" id="526221"/>
    <lineage>
        <taxon>Eukaryota</taxon>
        <taxon>Fungi</taxon>
        <taxon>Dikarya</taxon>
        <taxon>Ascomycota</taxon>
        <taxon>Pezizomycotina</taxon>
        <taxon>Sordariomycetes</taxon>
        <taxon>Hypocreomycetidae</taxon>
        <taxon>Glomerellales</taxon>
        <taxon>Plectosphaerellaceae</taxon>
        <taxon>Verticillium</taxon>
    </lineage>
</organism>
<dbReference type="OMA" id="CIAKLDQ"/>
<dbReference type="KEGG" id="val:VDBG_01740"/>
<reference evidence="2" key="1">
    <citation type="journal article" date="2011" name="PLoS Pathog.">
        <title>Comparative genomics yields insights into niche adaptation of plant vascular wilt pathogens.</title>
        <authorList>
            <person name="Klosterman S.J."/>
            <person name="Subbarao K.V."/>
            <person name="Kang S."/>
            <person name="Veronese P."/>
            <person name="Gold S.E."/>
            <person name="Thomma B.P.H.J."/>
            <person name="Chen Z."/>
            <person name="Henrissat B."/>
            <person name="Lee Y.-H."/>
            <person name="Park J."/>
            <person name="Garcia-Pedrajas M.D."/>
            <person name="Barbara D.J."/>
            <person name="Anchieta A."/>
            <person name="de Jonge R."/>
            <person name="Santhanam P."/>
            <person name="Maruthachalam K."/>
            <person name="Atallah Z."/>
            <person name="Amyotte S.G."/>
            <person name="Paz Z."/>
            <person name="Inderbitzin P."/>
            <person name="Hayes R.J."/>
            <person name="Heiman D.I."/>
            <person name="Young S."/>
            <person name="Zeng Q."/>
            <person name="Engels R."/>
            <person name="Galagan J."/>
            <person name="Cuomo C.A."/>
            <person name="Dobinson K.F."/>
            <person name="Ma L.-J."/>
        </authorList>
    </citation>
    <scope>NUCLEOTIDE SEQUENCE [LARGE SCALE GENOMIC DNA]</scope>
    <source>
        <strain evidence="2">VaMs.102 / ATCC MYA-4576 / FGSC 10136</strain>
    </source>
</reference>
<dbReference type="RefSeq" id="XP_003007552.1">
    <property type="nucleotide sequence ID" value="XM_003007506.1"/>
</dbReference>
<proteinExistence type="predicted"/>
<evidence type="ECO:0000313" key="2">
    <source>
        <dbReference type="Proteomes" id="UP000008698"/>
    </source>
</evidence>
<dbReference type="GeneID" id="9535015"/>
<gene>
    <name evidence="1" type="ORF">VDBG_01740</name>
</gene>